<comment type="similarity">
    <text evidence="1">Belongs to the LysR transcriptional regulatory family.</text>
</comment>
<keyword evidence="3" id="KW-0238">DNA-binding</keyword>
<dbReference type="STRING" id="930129.SAMN05216352_107222"/>
<evidence type="ECO:0000313" key="7">
    <source>
        <dbReference type="Proteomes" id="UP000199017"/>
    </source>
</evidence>
<protein>
    <submittedName>
        <fullName evidence="6">LysR family transcriptional regulator, transcription activator of glutamate synthase operon</fullName>
    </submittedName>
</protein>
<proteinExistence type="inferred from homology"/>
<accession>A0A1G8KGR1</accession>
<dbReference type="InterPro" id="IPR036390">
    <property type="entry name" value="WH_DNA-bd_sf"/>
</dbReference>
<dbReference type="Pfam" id="PF03466">
    <property type="entry name" value="LysR_substrate"/>
    <property type="match status" value="1"/>
</dbReference>
<keyword evidence="2" id="KW-0805">Transcription regulation</keyword>
<dbReference type="InterPro" id="IPR000847">
    <property type="entry name" value="LysR_HTH_N"/>
</dbReference>
<dbReference type="PANTHER" id="PTHR30346">
    <property type="entry name" value="TRANSCRIPTIONAL DUAL REGULATOR HCAR-RELATED"/>
    <property type="match status" value="1"/>
</dbReference>
<dbReference type="PRINTS" id="PR00039">
    <property type="entry name" value="HTHLYSR"/>
</dbReference>
<evidence type="ECO:0000259" key="5">
    <source>
        <dbReference type="PROSITE" id="PS50931"/>
    </source>
</evidence>
<dbReference type="OrthoDB" id="9803735at2"/>
<organism evidence="6 7">
    <name type="scientific">Alteribacillus bidgolensis</name>
    <dbReference type="NCBI Taxonomy" id="930129"/>
    <lineage>
        <taxon>Bacteria</taxon>
        <taxon>Bacillati</taxon>
        <taxon>Bacillota</taxon>
        <taxon>Bacilli</taxon>
        <taxon>Bacillales</taxon>
        <taxon>Bacillaceae</taxon>
        <taxon>Alteribacillus</taxon>
    </lineage>
</organism>
<evidence type="ECO:0000256" key="1">
    <source>
        <dbReference type="ARBA" id="ARBA00009437"/>
    </source>
</evidence>
<keyword evidence="4" id="KW-0804">Transcription</keyword>
<dbReference type="AlphaFoldDB" id="A0A1G8KGR1"/>
<evidence type="ECO:0000313" key="6">
    <source>
        <dbReference type="EMBL" id="SDI42588.1"/>
    </source>
</evidence>
<name>A0A1G8KGR1_9BACI</name>
<dbReference type="Gene3D" id="3.40.190.290">
    <property type="match status" value="1"/>
</dbReference>
<dbReference type="RefSeq" id="WP_091585727.1">
    <property type="nucleotide sequence ID" value="NZ_FNDU01000007.1"/>
</dbReference>
<evidence type="ECO:0000256" key="2">
    <source>
        <dbReference type="ARBA" id="ARBA00023015"/>
    </source>
</evidence>
<keyword evidence="7" id="KW-1185">Reference proteome</keyword>
<sequence>MELRQLKYFMEVAKREHMTEAAENLHVAQSAVSRQIYNLESELGVDLFVRQGRRVRLTPIGRMFLESSTQAMIMLENAKREVKEHLDPARGTIRITYPISMAAYTLPTVISSFREQYPDARFQLKQNIYYDVIEEVVNGEYNMGLLAPVPNNNKKVEGHTLFTENVIALLPKNHDLADKDNLQLTQLKEEPFILLPEGMYFREMVIEACLEQGFHPEVAFEGDDVDALKGLVSAGLGIALIPEITLVDTTPRFTVKKPIINPGVTRSVGVIVPKERQLLPTERLFFDFLKEFFSRMEEY</sequence>
<reference evidence="6 7" key="1">
    <citation type="submission" date="2016-10" db="EMBL/GenBank/DDBJ databases">
        <authorList>
            <person name="de Groot N.N."/>
        </authorList>
    </citation>
    <scope>NUCLEOTIDE SEQUENCE [LARGE SCALE GENOMIC DNA]</scope>
    <source>
        <strain evidence="7">P4B,CCM 7963,CECT 7998,DSM 25260,IBRC-M 10614,KCTC 13821</strain>
    </source>
</reference>
<dbReference type="InterPro" id="IPR036388">
    <property type="entry name" value="WH-like_DNA-bd_sf"/>
</dbReference>
<dbReference type="PROSITE" id="PS50931">
    <property type="entry name" value="HTH_LYSR"/>
    <property type="match status" value="1"/>
</dbReference>
<dbReference type="InterPro" id="IPR005119">
    <property type="entry name" value="LysR_subst-bd"/>
</dbReference>
<dbReference type="SUPFAM" id="SSF46785">
    <property type="entry name" value="Winged helix' DNA-binding domain"/>
    <property type="match status" value="1"/>
</dbReference>
<dbReference type="CDD" id="cd08434">
    <property type="entry name" value="PBP2_GltC_like"/>
    <property type="match status" value="1"/>
</dbReference>
<gene>
    <name evidence="6" type="ORF">SAMN05216352_107222</name>
</gene>
<dbReference type="GO" id="GO:0032993">
    <property type="term" value="C:protein-DNA complex"/>
    <property type="evidence" value="ECO:0007669"/>
    <property type="project" value="TreeGrafter"/>
</dbReference>
<evidence type="ECO:0000256" key="3">
    <source>
        <dbReference type="ARBA" id="ARBA00023125"/>
    </source>
</evidence>
<dbReference type="EMBL" id="FNDU01000007">
    <property type="protein sequence ID" value="SDI42588.1"/>
    <property type="molecule type" value="Genomic_DNA"/>
</dbReference>
<dbReference type="FunFam" id="1.10.10.10:FF:000001">
    <property type="entry name" value="LysR family transcriptional regulator"/>
    <property type="match status" value="1"/>
</dbReference>
<evidence type="ECO:0000256" key="4">
    <source>
        <dbReference type="ARBA" id="ARBA00023163"/>
    </source>
</evidence>
<dbReference type="Proteomes" id="UP000199017">
    <property type="component" value="Unassembled WGS sequence"/>
</dbReference>
<dbReference type="Pfam" id="PF00126">
    <property type="entry name" value="HTH_1"/>
    <property type="match status" value="1"/>
</dbReference>
<dbReference type="Gene3D" id="1.10.10.10">
    <property type="entry name" value="Winged helix-like DNA-binding domain superfamily/Winged helix DNA-binding domain"/>
    <property type="match status" value="1"/>
</dbReference>
<dbReference type="SUPFAM" id="SSF53850">
    <property type="entry name" value="Periplasmic binding protein-like II"/>
    <property type="match status" value="1"/>
</dbReference>
<dbReference type="PANTHER" id="PTHR30346:SF28">
    <property type="entry name" value="HTH-TYPE TRANSCRIPTIONAL REGULATOR CYNR"/>
    <property type="match status" value="1"/>
</dbReference>
<dbReference type="GO" id="GO:0003677">
    <property type="term" value="F:DNA binding"/>
    <property type="evidence" value="ECO:0007669"/>
    <property type="project" value="UniProtKB-KW"/>
</dbReference>
<dbReference type="GO" id="GO:0003700">
    <property type="term" value="F:DNA-binding transcription factor activity"/>
    <property type="evidence" value="ECO:0007669"/>
    <property type="project" value="InterPro"/>
</dbReference>
<feature type="domain" description="HTH lysR-type" evidence="5">
    <location>
        <begin position="1"/>
        <end position="58"/>
    </location>
</feature>